<dbReference type="eggNOG" id="ENOG5032YDA">
    <property type="taxonomic scope" value="Bacteria"/>
</dbReference>
<evidence type="ECO:0000313" key="2">
    <source>
        <dbReference type="Proteomes" id="UP000028623"/>
    </source>
</evidence>
<gene>
    <name evidence="1" type="ORF">IO89_12540</name>
</gene>
<dbReference type="EMBL" id="JPLY01000004">
    <property type="protein sequence ID" value="KFC21049.1"/>
    <property type="molecule type" value="Genomic_DNA"/>
</dbReference>
<proteinExistence type="predicted"/>
<dbReference type="Proteomes" id="UP000028623">
    <property type="component" value="Unassembled WGS sequence"/>
</dbReference>
<dbReference type="RefSeq" id="WP_034976758.1">
    <property type="nucleotide sequence ID" value="NZ_FOFI01000001.1"/>
</dbReference>
<keyword evidence="2" id="KW-1185">Reference proteome</keyword>
<evidence type="ECO:0000313" key="1">
    <source>
        <dbReference type="EMBL" id="KFC21049.1"/>
    </source>
</evidence>
<sequence>MEKRNNTYQLDLKELKLKDGSEGTKHLSLEFDNHDDIFNIIEVIKSKKIFDDENTSTEFALGLKLLTEVMLKNKQHPLFAELRPAIMEFMKKLKSQ</sequence>
<comment type="caution">
    <text evidence="1">The sequence shown here is derived from an EMBL/GenBank/DDBJ whole genome shotgun (WGS) entry which is preliminary data.</text>
</comment>
<accession>A0A085BF04</accession>
<dbReference type="InterPro" id="IPR024476">
    <property type="entry name" value="DUF3861"/>
</dbReference>
<organism evidence="1 2">
    <name type="scientific">Epilithonimonas lactis</name>
    <dbReference type="NCBI Taxonomy" id="421072"/>
    <lineage>
        <taxon>Bacteria</taxon>
        <taxon>Pseudomonadati</taxon>
        <taxon>Bacteroidota</taxon>
        <taxon>Flavobacteriia</taxon>
        <taxon>Flavobacteriales</taxon>
        <taxon>Weeksellaceae</taxon>
        <taxon>Chryseobacterium group</taxon>
        <taxon>Epilithonimonas</taxon>
    </lineage>
</organism>
<name>A0A085BF04_9FLAO</name>
<dbReference type="InterPro" id="IPR038194">
    <property type="entry name" value="DUF3861_sf"/>
</dbReference>
<evidence type="ECO:0008006" key="3">
    <source>
        <dbReference type="Google" id="ProtNLM"/>
    </source>
</evidence>
<dbReference type="Pfam" id="PF12977">
    <property type="entry name" value="DUF3861"/>
    <property type="match status" value="1"/>
</dbReference>
<protein>
    <recommendedName>
        <fullName evidence="3">DUF3861 family protein</fullName>
    </recommendedName>
</protein>
<dbReference type="Gene3D" id="3.10.20.850">
    <property type="entry name" value="Protein of unknown function DUF3861"/>
    <property type="match status" value="1"/>
</dbReference>
<dbReference type="STRING" id="421072.SAMN04488097_0399"/>
<dbReference type="AlphaFoldDB" id="A0A085BF04"/>
<reference evidence="1 2" key="1">
    <citation type="submission" date="2014-07" db="EMBL/GenBank/DDBJ databases">
        <title>Epilithonimonas lactis LMG 22401 Genome.</title>
        <authorList>
            <person name="Pipes S.E."/>
            <person name="Stropko S.J."/>
        </authorList>
    </citation>
    <scope>NUCLEOTIDE SEQUENCE [LARGE SCALE GENOMIC DNA]</scope>
    <source>
        <strain evidence="1 2">LMG 24401</strain>
    </source>
</reference>
<dbReference type="OrthoDB" id="119700at2"/>